<dbReference type="EMBL" id="CP090894">
    <property type="protein sequence ID" value="ULT94256.1"/>
    <property type="molecule type" value="Genomic_DNA"/>
</dbReference>
<accession>A0AAE9D635</accession>
<keyword evidence="1" id="KW-0812">Transmembrane</keyword>
<evidence type="ECO:0000256" key="1">
    <source>
        <dbReference type="SAM" id="Phobius"/>
    </source>
</evidence>
<dbReference type="AlphaFoldDB" id="A0AAE9D635"/>
<feature type="transmembrane region" description="Helical" evidence="1">
    <location>
        <begin position="6"/>
        <end position="22"/>
    </location>
</feature>
<evidence type="ECO:0000313" key="2">
    <source>
        <dbReference type="EMBL" id="ULT94256.1"/>
    </source>
</evidence>
<proteinExistence type="predicted"/>
<protein>
    <submittedName>
        <fullName evidence="2">Uncharacterized protein</fullName>
    </submittedName>
</protein>
<reference evidence="2 3" key="1">
    <citation type="submission" date="2022-05" db="EMBL/GenBank/DDBJ databases">
        <title>Chromosome-level reference genomes for two strains of Caenorhabditis briggsae: an improved platform for comparative genomics.</title>
        <authorList>
            <person name="Stevens L."/>
            <person name="Andersen E.C."/>
        </authorList>
    </citation>
    <scope>NUCLEOTIDE SEQUENCE [LARGE SCALE GENOMIC DNA]</scope>
    <source>
        <strain evidence="2">QX1410_ONT</strain>
        <tissue evidence="2">Whole-organism</tissue>
    </source>
</reference>
<sequence length="129" mass="14526">MNISSISFYIFLLIGMAGSEILREGSFRNNRKVASGRSRSFSSARRSFNGGFLNSSPSSFRNDVSRGPFQSGTGFRGARSIKPIIYKTSLLPSIRGFNSSKFNKTKFIRNKRQDLPLIRRPSAFLNLYN</sequence>
<keyword evidence="1" id="KW-0472">Membrane</keyword>
<name>A0AAE9D635_CAEBR</name>
<dbReference type="Proteomes" id="UP000827892">
    <property type="component" value="Chromosome IV"/>
</dbReference>
<gene>
    <name evidence="2" type="ORF">L3Y34_003611</name>
</gene>
<keyword evidence="1" id="KW-1133">Transmembrane helix</keyword>
<evidence type="ECO:0000313" key="3">
    <source>
        <dbReference type="Proteomes" id="UP000827892"/>
    </source>
</evidence>
<organism evidence="2 3">
    <name type="scientific">Caenorhabditis briggsae</name>
    <dbReference type="NCBI Taxonomy" id="6238"/>
    <lineage>
        <taxon>Eukaryota</taxon>
        <taxon>Metazoa</taxon>
        <taxon>Ecdysozoa</taxon>
        <taxon>Nematoda</taxon>
        <taxon>Chromadorea</taxon>
        <taxon>Rhabditida</taxon>
        <taxon>Rhabditina</taxon>
        <taxon>Rhabditomorpha</taxon>
        <taxon>Rhabditoidea</taxon>
        <taxon>Rhabditidae</taxon>
        <taxon>Peloderinae</taxon>
        <taxon>Caenorhabditis</taxon>
    </lineage>
</organism>